<dbReference type="GO" id="GO:0004553">
    <property type="term" value="F:hydrolase activity, hydrolyzing O-glycosyl compounds"/>
    <property type="evidence" value="ECO:0007669"/>
    <property type="project" value="InterPro"/>
</dbReference>
<dbReference type="SUPFAM" id="SSF51445">
    <property type="entry name" value="(Trans)glycosidases"/>
    <property type="match status" value="1"/>
</dbReference>
<dbReference type="GO" id="GO:0051017">
    <property type="term" value="P:actin filament bundle assembly"/>
    <property type="evidence" value="ECO:0007669"/>
    <property type="project" value="TreeGrafter"/>
</dbReference>
<dbReference type="GO" id="GO:0051015">
    <property type="term" value="F:actin filament binding"/>
    <property type="evidence" value="ECO:0007669"/>
    <property type="project" value="InterPro"/>
</dbReference>
<accession>M8C9T9</accession>
<evidence type="ECO:0000256" key="2">
    <source>
        <dbReference type="ARBA" id="ARBA00022801"/>
    </source>
</evidence>
<comment type="similarity">
    <text evidence="1 4">Belongs to the glycosyl hydrolase 5 (cellulase A) family.</text>
</comment>
<evidence type="ECO:0000313" key="7">
    <source>
        <dbReference type="EnsemblPlants" id="EMT11893"/>
    </source>
</evidence>
<dbReference type="GO" id="GO:0016477">
    <property type="term" value="P:cell migration"/>
    <property type="evidence" value="ECO:0007669"/>
    <property type="project" value="TreeGrafter"/>
</dbReference>
<dbReference type="Gene3D" id="2.80.10.50">
    <property type="match status" value="1"/>
</dbReference>
<dbReference type="GO" id="GO:0000272">
    <property type="term" value="P:polysaccharide catabolic process"/>
    <property type="evidence" value="ECO:0007669"/>
    <property type="project" value="InterPro"/>
</dbReference>
<dbReference type="InterPro" id="IPR008999">
    <property type="entry name" value="Actin-crosslinking"/>
</dbReference>
<protein>
    <submittedName>
        <fullName evidence="7">Glucan 1,3-beta-glucosidase</fullName>
    </submittedName>
</protein>
<dbReference type="InterPro" id="IPR001547">
    <property type="entry name" value="Glyco_hydro_5"/>
</dbReference>
<name>M8C9T9_AEGTA</name>
<evidence type="ECO:0000256" key="3">
    <source>
        <dbReference type="ARBA" id="ARBA00023295"/>
    </source>
</evidence>
<feature type="domain" description="DUF7910" evidence="6">
    <location>
        <begin position="65"/>
        <end position="183"/>
    </location>
</feature>
<dbReference type="FunFam" id="2.80.10.50:FF:000056">
    <property type="entry name" value="Glucan 1,3-beta-glucosidase A"/>
    <property type="match status" value="1"/>
</dbReference>
<dbReference type="GO" id="GO:0015629">
    <property type="term" value="C:actin cytoskeleton"/>
    <property type="evidence" value="ECO:0007669"/>
    <property type="project" value="TreeGrafter"/>
</dbReference>
<dbReference type="Pfam" id="PF25490">
    <property type="entry name" value="DUF7910"/>
    <property type="match status" value="1"/>
</dbReference>
<dbReference type="EnsemblPlants" id="EMT11893">
    <property type="protein sequence ID" value="EMT11893"/>
    <property type="gene ID" value="F775_20280"/>
</dbReference>
<sequence length="314" mass="34153">MRSSCVCLILLYCCSWLCCLSQAQMSINPPLNPVSPRPRIRAVNLGGWLVTEGWILPSLFDDIPNKDLLDGTQLQFKSVTQNAYVAAEQGGGAALIANWASASGWETFKLWRIDQTTFNFKVFGNQFVGVGSTGVVVAMVTTPGPSETFKLVRNDNNQNRMRIRAPNGLFLQANKDGSLTAALLGKGLLVAHQFCLLMAHYWREDNNGAPLAGVPLNHWYTYIVEDDFSFMAANGLNAVRIPVGWWIASDDNPSDGGSLQALDNAFRWAEAHKLGVIIDLHAAPGGRAPMSTALQGTAHRAGEPPTPTSRKPCK</sequence>
<evidence type="ECO:0000259" key="5">
    <source>
        <dbReference type="Pfam" id="PF00150"/>
    </source>
</evidence>
<dbReference type="Gene3D" id="3.20.20.80">
    <property type="entry name" value="Glycosidases"/>
    <property type="match status" value="1"/>
</dbReference>
<feature type="domain" description="Glycoside hydrolase family 5" evidence="5">
    <location>
        <begin position="205"/>
        <end position="283"/>
    </location>
</feature>
<keyword evidence="3 4" id="KW-0326">Glycosidase</keyword>
<dbReference type="SUPFAM" id="SSF50405">
    <property type="entry name" value="Actin-crosslinking proteins"/>
    <property type="match status" value="1"/>
</dbReference>
<dbReference type="InterPro" id="IPR057232">
    <property type="entry name" value="DUF7910"/>
</dbReference>
<evidence type="ECO:0000259" key="6">
    <source>
        <dbReference type="Pfam" id="PF25490"/>
    </source>
</evidence>
<reference evidence="7" key="1">
    <citation type="submission" date="2015-06" db="UniProtKB">
        <authorList>
            <consortium name="EnsemblPlants"/>
        </authorList>
    </citation>
    <scope>IDENTIFICATION</scope>
</reference>
<dbReference type="Pfam" id="PF00150">
    <property type="entry name" value="Cellulase"/>
    <property type="match status" value="1"/>
</dbReference>
<evidence type="ECO:0000256" key="1">
    <source>
        <dbReference type="ARBA" id="ARBA00005641"/>
    </source>
</evidence>
<dbReference type="CDD" id="cd00257">
    <property type="entry name" value="beta-trefoil_FSCN-like"/>
    <property type="match status" value="1"/>
</dbReference>
<dbReference type="GO" id="GO:0007163">
    <property type="term" value="P:establishment or maintenance of cell polarity"/>
    <property type="evidence" value="ECO:0007669"/>
    <property type="project" value="TreeGrafter"/>
</dbReference>
<dbReference type="AlphaFoldDB" id="M8C9T9"/>
<keyword evidence="2 4" id="KW-0378">Hydrolase</keyword>
<dbReference type="PANTHER" id="PTHR10551:SF28">
    <property type="entry name" value="OS05G0244500 PROTEIN"/>
    <property type="match status" value="1"/>
</dbReference>
<dbReference type="InterPro" id="IPR017853">
    <property type="entry name" value="GH"/>
</dbReference>
<dbReference type="InterPro" id="IPR010431">
    <property type="entry name" value="Fascin"/>
</dbReference>
<evidence type="ECO:0000256" key="4">
    <source>
        <dbReference type="RuleBase" id="RU361153"/>
    </source>
</evidence>
<dbReference type="GO" id="GO:0005737">
    <property type="term" value="C:cytoplasm"/>
    <property type="evidence" value="ECO:0007669"/>
    <property type="project" value="TreeGrafter"/>
</dbReference>
<proteinExistence type="inferred from homology"/>
<dbReference type="PANTHER" id="PTHR10551">
    <property type="entry name" value="FASCIN"/>
    <property type="match status" value="1"/>
</dbReference>
<organism evidence="7">
    <name type="scientific">Aegilops tauschii</name>
    <name type="common">Tausch's goatgrass</name>
    <name type="synonym">Aegilops squarrosa</name>
    <dbReference type="NCBI Taxonomy" id="37682"/>
    <lineage>
        <taxon>Eukaryota</taxon>
        <taxon>Viridiplantae</taxon>
        <taxon>Streptophyta</taxon>
        <taxon>Embryophyta</taxon>
        <taxon>Tracheophyta</taxon>
        <taxon>Spermatophyta</taxon>
        <taxon>Magnoliopsida</taxon>
        <taxon>Liliopsida</taxon>
        <taxon>Poales</taxon>
        <taxon>Poaceae</taxon>
        <taxon>BOP clade</taxon>
        <taxon>Pooideae</taxon>
        <taxon>Triticodae</taxon>
        <taxon>Triticeae</taxon>
        <taxon>Triticinae</taxon>
        <taxon>Aegilops</taxon>
    </lineage>
</organism>